<sequence length="463" mass="52053">MSSASGKTVDVLIGSPRDSFWEAITSVLKGYYPYQLKHFKSIDEALDHGTSENFKPILALVDGQDGTNLTNEWVQSTKMNYPDCPVIVLHSSAAPLDFNIVKKNGADEIMHINFDREFISDMVLQLAPIEMEGDQIPITALMPVDLRDMDADTNINFDVYVHLPANHRSVMMRKAGDVVDQKHLDKFNALKQQMYIKKTQMKPFFEYARTVMSMRNMPMPISMTEKFHRSKKVIYEIMAQFLNGASTDYSEGKVILDKCKSIVADFELTKDLPPQEIFDEVFRFSGNVRTMYHDCICLSAYAAYFAQLLGWSMEKREAAAIAGLLHNIGLSQMPVSVGTKPVKDYSPEEISQYHLYPERSVVMVKAKKVPLPQEIAEAIGQHRENGTGTGFPKKLLSGDISDFGKLLGFAYRFHEMTALTEGGKQARTATQAIQDLRDEALSGSGNIDLLMTTNIFKKWKPAA</sequence>
<dbReference type="Gene3D" id="1.10.3210.10">
    <property type="entry name" value="Hypothetical protein af1432"/>
    <property type="match status" value="1"/>
</dbReference>
<proteinExistence type="predicted"/>
<gene>
    <name evidence="1" type="ORF">B9G79_09935</name>
</gene>
<organism evidence="1 2">
    <name type="scientific">Bdellovibrio bacteriovorus</name>
    <dbReference type="NCBI Taxonomy" id="959"/>
    <lineage>
        <taxon>Bacteria</taxon>
        <taxon>Pseudomonadati</taxon>
        <taxon>Bdellovibrionota</taxon>
        <taxon>Bdellovibrionia</taxon>
        <taxon>Bdellovibrionales</taxon>
        <taxon>Pseudobdellovibrionaceae</taxon>
        <taxon>Bdellovibrio</taxon>
    </lineage>
</organism>
<dbReference type="PANTHER" id="PTHR43155">
    <property type="entry name" value="CYCLIC DI-GMP PHOSPHODIESTERASE PA4108-RELATED"/>
    <property type="match status" value="1"/>
</dbReference>
<dbReference type="RefSeq" id="WP_088565373.1">
    <property type="nucleotide sequence ID" value="NZ_CP020946.1"/>
</dbReference>
<reference evidence="1 2" key="1">
    <citation type="submission" date="2017-04" db="EMBL/GenBank/DDBJ databases">
        <title>Whole genome sequence of Bdellovibrio bacteriovorus strain SSB218315.</title>
        <authorList>
            <person name="Oyedara O."/>
            <person name="Rodriguez-Perez M.A."/>
        </authorList>
    </citation>
    <scope>NUCLEOTIDE SEQUENCE [LARGE SCALE GENOMIC DNA]</scope>
    <source>
        <strain evidence="1 2">SSB218315</strain>
    </source>
</reference>
<protein>
    <recommendedName>
        <fullName evidence="3">HD-GYP domain-containing protein</fullName>
    </recommendedName>
</protein>
<dbReference type="SUPFAM" id="SSF109604">
    <property type="entry name" value="HD-domain/PDEase-like"/>
    <property type="match status" value="1"/>
</dbReference>
<evidence type="ECO:0000313" key="2">
    <source>
        <dbReference type="Proteomes" id="UP000197003"/>
    </source>
</evidence>
<dbReference type="Proteomes" id="UP000197003">
    <property type="component" value="Chromosome"/>
</dbReference>
<dbReference type="Pfam" id="PF13487">
    <property type="entry name" value="HD_5"/>
    <property type="match status" value="1"/>
</dbReference>
<accession>A0A1Z3N8T9</accession>
<evidence type="ECO:0000313" key="1">
    <source>
        <dbReference type="EMBL" id="ASD63866.1"/>
    </source>
</evidence>
<evidence type="ECO:0008006" key="3">
    <source>
        <dbReference type="Google" id="ProtNLM"/>
    </source>
</evidence>
<dbReference type="AlphaFoldDB" id="A0A1Z3N8T9"/>
<dbReference type="PANTHER" id="PTHR43155:SF2">
    <property type="entry name" value="CYCLIC DI-GMP PHOSPHODIESTERASE PA4108"/>
    <property type="match status" value="1"/>
</dbReference>
<dbReference type="OrthoDB" id="5287982at2"/>
<dbReference type="EMBL" id="CP020946">
    <property type="protein sequence ID" value="ASD63866.1"/>
    <property type="molecule type" value="Genomic_DNA"/>
</dbReference>
<name>A0A1Z3N8T9_BDEBC</name>